<proteinExistence type="predicted"/>
<keyword evidence="1" id="KW-0812">Transmembrane</keyword>
<gene>
    <name evidence="2" type="ordered locus">Ppha_2582</name>
</gene>
<dbReference type="KEGG" id="pph:Ppha_2582"/>
<sequence precursor="true">MNQRKCNLIRCACRSLEVLLFFVISVVGFNLFAKTTSFNTKTKARSLSGNPVAPRELSLSGIAPHGNLNRLYSLFPSPRQQQPAASTLSVATHATLLHHQPLPLSCCNREQNHQPITSPLSTPGNLFQQNPILLI</sequence>
<keyword evidence="3" id="KW-1185">Reference proteome</keyword>
<dbReference type="EMBL" id="CP001110">
    <property type="protein sequence ID" value="ACF44744.1"/>
    <property type="molecule type" value="Genomic_DNA"/>
</dbReference>
<evidence type="ECO:0000313" key="2">
    <source>
        <dbReference type="EMBL" id="ACF44744.1"/>
    </source>
</evidence>
<name>B4SFG5_PELPB</name>
<evidence type="ECO:0000256" key="1">
    <source>
        <dbReference type="SAM" id="Phobius"/>
    </source>
</evidence>
<dbReference type="HOGENOM" id="CLU_1936176_0_0_10"/>
<dbReference type="AlphaFoldDB" id="B4SFG5"/>
<organism evidence="2 3">
    <name type="scientific">Pelodictyon phaeoclathratiforme (strain DSM 5477 / BU-1)</name>
    <dbReference type="NCBI Taxonomy" id="324925"/>
    <lineage>
        <taxon>Bacteria</taxon>
        <taxon>Pseudomonadati</taxon>
        <taxon>Chlorobiota</taxon>
        <taxon>Chlorobiia</taxon>
        <taxon>Chlorobiales</taxon>
        <taxon>Chlorobiaceae</taxon>
        <taxon>Chlorobium/Pelodictyon group</taxon>
        <taxon>Pelodictyon</taxon>
    </lineage>
</organism>
<feature type="transmembrane region" description="Helical" evidence="1">
    <location>
        <begin position="12"/>
        <end position="33"/>
    </location>
</feature>
<dbReference type="OrthoDB" id="597959at2"/>
<protein>
    <submittedName>
        <fullName evidence="2">Uncharacterized protein</fullName>
    </submittedName>
</protein>
<dbReference type="eggNOG" id="ENOG502ZSGE">
    <property type="taxonomic scope" value="Bacteria"/>
</dbReference>
<dbReference type="Proteomes" id="UP000002724">
    <property type="component" value="Chromosome"/>
</dbReference>
<reference evidence="2 3" key="1">
    <citation type="submission" date="2008-06" db="EMBL/GenBank/DDBJ databases">
        <title>Complete sequence of Pelodictyon phaeoclathratiforme BU-1.</title>
        <authorList>
            <consortium name="US DOE Joint Genome Institute"/>
            <person name="Lucas S."/>
            <person name="Copeland A."/>
            <person name="Lapidus A."/>
            <person name="Glavina del Rio T."/>
            <person name="Dalin E."/>
            <person name="Tice H."/>
            <person name="Bruce D."/>
            <person name="Goodwin L."/>
            <person name="Pitluck S."/>
            <person name="Schmutz J."/>
            <person name="Larimer F."/>
            <person name="Land M."/>
            <person name="Hauser L."/>
            <person name="Kyrpides N."/>
            <person name="Mikhailova N."/>
            <person name="Liu Z."/>
            <person name="Li T."/>
            <person name="Zhao F."/>
            <person name="Overmann J."/>
            <person name="Bryant D.A."/>
            <person name="Richardson P."/>
        </authorList>
    </citation>
    <scope>NUCLEOTIDE SEQUENCE [LARGE SCALE GENOMIC DNA]</scope>
    <source>
        <strain evidence="3">DSM 5477 / BU-1</strain>
    </source>
</reference>
<keyword evidence="1" id="KW-1133">Transmembrane helix</keyword>
<accession>B4SFG5</accession>
<dbReference type="RefSeq" id="WP_012509217.1">
    <property type="nucleotide sequence ID" value="NC_011060.1"/>
</dbReference>
<evidence type="ECO:0000313" key="3">
    <source>
        <dbReference type="Proteomes" id="UP000002724"/>
    </source>
</evidence>
<keyword evidence="1" id="KW-0472">Membrane</keyword>
<dbReference type="STRING" id="324925.Ppha_2582"/>